<gene>
    <name evidence="2" type="ORF">EI291_09245</name>
</gene>
<evidence type="ECO:0000313" key="2">
    <source>
        <dbReference type="EMBL" id="RSK48746.1"/>
    </source>
</evidence>
<comment type="caution">
    <text evidence="2">The sequence shown here is derived from an EMBL/GenBank/DDBJ whole genome shotgun (WGS) entry which is preliminary data.</text>
</comment>
<name>A0A3R9V878_9BACT</name>
<feature type="signal peptide" evidence="1">
    <location>
        <begin position="1"/>
        <end position="20"/>
    </location>
</feature>
<evidence type="ECO:0008006" key="4">
    <source>
        <dbReference type="Google" id="ProtNLM"/>
    </source>
</evidence>
<feature type="chain" id="PRO_5018590078" description="DUF4369 domain-containing protein" evidence="1">
    <location>
        <begin position="21"/>
        <end position="201"/>
    </location>
</feature>
<sequence>MKTLLLVLLTICGLGTPAIAQKKDKTGSFLLVNGTTGKGEITYNLATFFSRAKLVVKDESGKNKYPIHEVQSFNIDGQSFIRVDNIPFANRAIYDRREHNDPVFLEILELAEIEIYRYGYVYQSGNTVSYLNTPVFRKKGTDKYIVYTSKKTFGFNKNTSSTEELLALFPNSPDIQALLQNKKTELEAIASRIHQYNITGK</sequence>
<evidence type="ECO:0000313" key="3">
    <source>
        <dbReference type="Proteomes" id="UP000273500"/>
    </source>
</evidence>
<evidence type="ECO:0000256" key="1">
    <source>
        <dbReference type="SAM" id="SignalP"/>
    </source>
</evidence>
<protein>
    <recommendedName>
        <fullName evidence="4">DUF4369 domain-containing protein</fullName>
    </recommendedName>
</protein>
<keyword evidence="3" id="KW-1185">Reference proteome</keyword>
<dbReference type="EMBL" id="RWIT01000004">
    <property type="protein sequence ID" value="RSK48746.1"/>
    <property type="molecule type" value="Genomic_DNA"/>
</dbReference>
<keyword evidence="1" id="KW-0732">Signal</keyword>
<accession>A0A3R9V878</accession>
<dbReference type="Proteomes" id="UP000273500">
    <property type="component" value="Unassembled WGS sequence"/>
</dbReference>
<reference evidence="2 3" key="1">
    <citation type="submission" date="2018-12" db="EMBL/GenBank/DDBJ databases">
        <authorList>
            <person name="Feng G."/>
            <person name="Zhu H."/>
        </authorList>
    </citation>
    <scope>NUCLEOTIDE SEQUENCE [LARGE SCALE GENOMIC DNA]</scope>
    <source>
        <strain evidence="2 3">KCTC 12533</strain>
    </source>
</reference>
<dbReference type="RefSeq" id="WP_125419536.1">
    <property type="nucleotide sequence ID" value="NZ_RWIT01000004.1"/>
</dbReference>
<proteinExistence type="predicted"/>
<organism evidence="2 3">
    <name type="scientific">Hymenobacter rigui</name>
    <dbReference type="NCBI Taxonomy" id="334424"/>
    <lineage>
        <taxon>Bacteria</taxon>
        <taxon>Pseudomonadati</taxon>
        <taxon>Bacteroidota</taxon>
        <taxon>Cytophagia</taxon>
        <taxon>Cytophagales</taxon>
        <taxon>Hymenobacteraceae</taxon>
        <taxon>Hymenobacter</taxon>
    </lineage>
</organism>
<dbReference type="AlphaFoldDB" id="A0A3R9V878"/>